<keyword evidence="3" id="KW-0843">Virulence</keyword>
<comment type="subcellular location">
    <subcellularLocation>
        <location evidence="1">Secreted</location>
    </subcellularLocation>
</comment>
<sequence length="240" mass="26729">MSIFLKTILSIITFSSFAFADIIGETQGNFTVGQTGSALYHVDLTVPKGTNNLQPSISLEYNSHYSNGIMGAGWTINGFSTIQRCPSTIEQDNIRGTINYDFNDRFCLDGVRLIAVRGTDGQSGTEYRTEIDTFSQITSYGISGNGPDWFEVKTKDGKIIEYGRNNNSKIFTEFDNGDNREGTVRVWAVSKESDLIGNSINYEYGVDENRLYRTSSTSSSMIGFYPIRIDYGRALVHSLK</sequence>
<dbReference type="EMBL" id="CP035108">
    <property type="protein sequence ID" value="QAR33410.1"/>
    <property type="molecule type" value="Genomic_DNA"/>
</dbReference>
<feature type="chain" id="PRO_5018718434" description="Virulence plasmid B protein" evidence="4">
    <location>
        <begin position="21"/>
        <end position="240"/>
    </location>
</feature>
<dbReference type="Proteomes" id="UP000287502">
    <property type="component" value="Chromosome"/>
</dbReference>
<dbReference type="InterPro" id="IPR003284">
    <property type="entry name" value="Sal_SpvB"/>
</dbReference>
<accession>A0A3R5XXW0</accession>
<protein>
    <recommendedName>
        <fullName evidence="7">Virulence plasmid B protein</fullName>
    </recommendedName>
</protein>
<evidence type="ECO:0000256" key="2">
    <source>
        <dbReference type="ARBA" id="ARBA00022525"/>
    </source>
</evidence>
<evidence type="ECO:0000256" key="3">
    <source>
        <dbReference type="ARBA" id="ARBA00023026"/>
    </source>
</evidence>
<dbReference type="OrthoDB" id="5481797at2"/>
<gene>
    <name evidence="5" type="ORF">EP073_08355</name>
</gene>
<keyword evidence="2" id="KW-0964">Secreted</keyword>
<evidence type="ECO:0008006" key="7">
    <source>
        <dbReference type="Google" id="ProtNLM"/>
    </source>
</evidence>
<feature type="signal peptide" evidence="4">
    <location>
        <begin position="1"/>
        <end position="20"/>
    </location>
</feature>
<reference evidence="5 6" key="1">
    <citation type="submission" date="2019-01" db="EMBL/GenBank/DDBJ databases">
        <title>Geovibrio thiophilus DSM 11263, complete genome.</title>
        <authorList>
            <person name="Spring S."/>
            <person name="Bunk B."/>
            <person name="Sproer C."/>
        </authorList>
    </citation>
    <scope>NUCLEOTIDE SEQUENCE [LARGE SCALE GENOMIC DNA]</scope>
    <source>
        <strain evidence="5 6">DSM 11263</strain>
    </source>
</reference>
<keyword evidence="4" id="KW-0732">Signal</keyword>
<proteinExistence type="predicted"/>
<dbReference type="KEGG" id="gtl:EP073_08355"/>
<dbReference type="RefSeq" id="WP_128466696.1">
    <property type="nucleotide sequence ID" value="NZ_CP035108.1"/>
</dbReference>
<evidence type="ECO:0000313" key="6">
    <source>
        <dbReference type="Proteomes" id="UP000287502"/>
    </source>
</evidence>
<dbReference type="GO" id="GO:0005576">
    <property type="term" value="C:extracellular region"/>
    <property type="evidence" value="ECO:0007669"/>
    <property type="project" value="UniProtKB-SubCell"/>
</dbReference>
<evidence type="ECO:0000313" key="5">
    <source>
        <dbReference type="EMBL" id="QAR33410.1"/>
    </source>
</evidence>
<evidence type="ECO:0000256" key="1">
    <source>
        <dbReference type="ARBA" id="ARBA00004613"/>
    </source>
</evidence>
<dbReference type="Pfam" id="PF03534">
    <property type="entry name" value="SpvB"/>
    <property type="match status" value="1"/>
</dbReference>
<evidence type="ECO:0000256" key="4">
    <source>
        <dbReference type="SAM" id="SignalP"/>
    </source>
</evidence>
<dbReference type="AlphaFoldDB" id="A0A3R5XXW0"/>
<keyword evidence="6" id="KW-1185">Reference proteome</keyword>
<name>A0A3R5XXW0_9BACT</name>
<dbReference type="GO" id="GO:0005737">
    <property type="term" value="C:cytoplasm"/>
    <property type="evidence" value="ECO:0007669"/>
    <property type="project" value="InterPro"/>
</dbReference>
<organism evidence="5 6">
    <name type="scientific">Geovibrio thiophilus</name>
    <dbReference type="NCBI Taxonomy" id="139438"/>
    <lineage>
        <taxon>Bacteria</taxon>
        <taxon>Pseudomonadati</taxon>
        <taxon>Deferribacterota</taxon>
        <taxon>Deferribacteres</taxon>
        <taxon>Deferribacterales</taxon>
        <taxon>Geovibrionaceae</taxon>
        <taxon>Geovibrio</taxon>
    </lineage>
</organism>